<evidence type="ECO:0000313" key="3">
    <source>
        <dbReference type="Proteomes" id="UP001320119"/>
    </source>
</evidence>
<organism evidence="2 3">
    <name type="scientific">Marinagarivorans cellulosilyticus</name>
    <dbReference type="NCBI Taxonomy" id="2721545"/>
    <lineage>
        <taxon>Bacteria</taxon>
        <taxon>Pseudomonadati</taxon>
        <taxon>Pseudomonadota</taxon>
        <taxon>Gammaproteobacteria</taxon>
        <taxon>Cellvibrionales</taxon>
        <taxon>Cellvibrionaceae</taxon>
        <taxon>Marinagarivorans</taxon>
    </lineage>
</organism>
<sequence>MKVLQRILPVGAALSVALGLCLSTKVAADMPSFDVVRAQLARQKVDDVIDSYDGFGLEASKQLAQNFFVGGQYQEFELADTVDSQQFGVYVGLYGDVARMFNTRVATLFGYRKATLDSALFNESDDTGFIGVSVRNRAFDRVELRADLHYLDWNKSESGFMGALGFSYFIGRGVAFEVGYKKQGNTQTFSSGLGYFF</sequence>
<dbReference type="RefSeq" id="WP_236986756.1">
    <property type="nucleotide sequence ID" value="NZ_AP023086.1"/>
</dbReference>
<reference evidence="2 3" key="1">
    <citation type="journal article" date="2022" name="IScience">
        <title>An ultrasensitive nanofiber-based assay for enzymatic hydrolysis and deep-sea microbial degradation of cellulose.</title>
        <authorList>
            <person name="Tsudome M."/>
            <person name="Tachioka M."/>
            <person name="Miyazaki M."/>
            <person name="Uchimura K."/>
            <person name="Tsuda M."/>
            <person name="Takaki Y."/>
            <person name="Deguchi S."/>
        </authorList>
    </citation>
    <scope>NUCLEOTIDE SEQUENCE [LARGE SCALE GENOMIC DNA]</scope>
    <source>
        <strain evidence="2 3">GE09</strain>
    </source>
</reference>
<gene>
    <name evidence="2" type="ORF">MARGE09_P1486</name>
</gene>
<protein>
    <recommendedName>
        <fullName evidence="4">Outer membrane protein beta-barrel domain-containing protein</fullName>
    </recommendedName>
</protein>
<feature type="chain" id="PRO_5043018246" description="Outer membrane protein beta-barrel domain-containing protein" evidence="1">
    <location>
        <begin position="28"/>
        <end position="197"/>
    </location>
</feature>
<dbReference type="KEGG" id="marq:MARGE09_P1486"/>
<keyword evidence="3" id="KW-1185">Reference proteome</keyword>
<accession>A0AAN1WGP3</accession>
<evidence type="ECO:0000256" key="1">
    <source>
        <dbReference type="SAM" id="SignalP"/>
    </source>
</evidence>
<proteinExistence type="predicted"/>
<dbReference type="Proteomes" id="UP001320119">
    <property type="component" value="Chromosome"/>
</dbReference>
<evidence type="ECO:0008006" key="4">
    <source>
        <dbReference type="Google" id="ProtNLM"/>
    </source>
</evidence>
<name>A0AAN1WGP3_9GAMM</name>
<keyword evidence="1" id="KW-0732">Signal</keyword>
<feature type="signal peptide" evidence="1">
    <location>
        <begin position="1"/>
        <end position="27"/>
    </location>
</feature>
<dbReference type="AlphaFoldDB" id="A0AAN1WGP3"/>
<evidence type="ECO:0000313" key="2">
    <source>
        <dbReference type="EMBL" id="BCD97285.1"/>
    </source>
</evidence>
<dbReference type="EMBL" id="AP023086">
    <property type="protein sequence ID" value="BCD97285.1"/>
    <property type="molecule type" value="Genomic_DNA"/>
</dbReference>